<gene>
    <name evidence="1" type="ordered locus">ACMV_05970</name>
</gene>
<proteinExistence type="predicted"/>
<dbReference type="Gene3D" id="3.90.550.20">
    <property type="match status" value="1"/>
</dbReference>
<dbReference type="EMBL" id="AP012035">
    <property type="protein sequence ID" value="BAJ79944.1"/>
    <property type="molecule type" value="Genomic_DNA"/>
</dbReference>
<dbReference type="KEGG" id="amv:ACMV_05970"/>
<protein>
    <submittedName>
        <fullName evidence="1">Uncharacterized protein</fullName>
    </submittedName>
</protein>
<keyword evidence="2" id="KW-1185">Reference proteome</keyword>
<dbReference type="InterPro" id="IPR029044">
    <property type="entry name" value="Nucleotide-diphossugar_trans"/>
</dbReference>
<name>F0J3T8_ACIMA</name>
<evidence type="ECO:0000313" key="2">
    <source>
        <dbReference type="Proteomes" id="UP000007100"/>
    </source>
</evidence>
<dbReference type="AlphaFoldDB" id="F0J3T8"/>
<reference evidence="1 2" key="1">
    <citation type="submission" date="2010-12" db="EMBL/GenBank/DDBJ databases">
        <title>Whole genome sequence of Acidiphilium multivorum AIU301.</title>
        <authorList>
            <person name="Narita-Yamada S."/>
            <person name="Nakamura S."/>
            <person name="Ito N."/>
            <person name="Takarada H."/>
            <person name="Katano Y."/>
            <person name="Nakazawa H."/>
            <person name="Hosoyama A."/>
            <person name="Yamada R."/>
            <person name="Fujita N."/>
        </authorList>
    </citation>
    <scope>NUCLEOTIDE SEQUENCE [LARGE SCALE GENOMIC DNA]</scope>
    <source>
        <strain evidence="2">DSM 11245 / JCM 8867 / AIU301</strain>
    </source>
</reference>
<organism evidence="1 2">
    <name type="scientific">Acidiphilium multivorum (strain DSM 11245 / JCM 8867 / NBRC 100883 / AIU 301)</name>
    <dbReference type="NCBI Taxonomy" id="926570"/>
    <lineage>
        <taxon>Bacteria</taxon>
        <taxon>Pseudomonadati</taxon>
        <taxon>Pseudomonadota</taxon>
        <taxon>Alphaproteobacteria</taxon>
        <taxon>Acetobacterales</taxon>
        <taxon>Acidocellaceae</taxon>
        <taxon>Acidiphilium</taxon>
    </lineage>
</organism>
<evidence type="ECO:0000313" key="1">
    <source>
        <dbReference type="EMBL" id="BAJ79944.1"/>
    </source>
</evidence>
<sequence length="195" mass="21381">MQEELRANHLEWSLHHPGFEVKLWSLDELLSLCRVGGFTWVAQVLTADAPVPLQLDLIRFFLLEQLGGIWADLTVRPVGPMPAALLAAEFVAIGVDGGAPVFDQRFLAARPGLECFMRATDKVMRGGFDEARRMSGQDALAAAFAASRRPVAACLLSEQDTWGSLLERRSLDRDADWLPDPMATLEANAARPTPA</sequence>
<dbReference type="HOGENOM" id="CLU_1393683_0_0_5"/>
<dbReference type="SUPFAM" id="SSF53448">
    <property type="entry name" value="Nucleotide-diphospho-sugar transferases"/>
    <property type="match status" value="1"/>
</dbReference>
<accession>F0J3T8</accession>
<dbReference type="RefSeq" id="WP_013639502.1">
    <property type="nucleotide sequence ID" value="NC_015186.1"/>
</dbReference>
<dbReference type="Proteomes" id="UP000007100">
    <property type="component" value="Chromosome"/>
</dbReference>